<accession>A0ABR2RQY7</accession>
<sequence length="135" mass="14959">METADCYYLQQNQQQPQPGCGSMRYWSEPTTLLQNHANGTGGVIGFDEYGGFRSSSSHEMETWFMLCGNGTSDMEEYEDKFVKKKIQIQRLLLPMQGVVGSDVGLENSMEAHKMGNGNASNLVRQSSSSFSPTKA</sequence>
<reference evidence="2 3" key="1">
    <citation type="journal article" date="2024" name="G3 (Bethesda)">
        <title>Genome assembly of Hibiscus sabdariffa L. provides insights into metabolisms of medicinal natural products.</title>
        <authorList>
            <person name="Kim T."/>
        </authorList>
    </citation>
    <scope>NUCLEOTIDE SEQUENCE [LARGE SCALE GENOMIC DNA]</scope>
    <source>
        <strain evidence="2">TK-2024</strain>
        <tissue evidence="2">Old leaves</tissue>
    </source>
</reference>
<name>A0ABR2RQY7_9ROSI</name>
<comment type="caution">
    <text evidence="2">The sequence shown here is derived from an EMBL/GenBank/DDBJ whole genome shotgun (WGS) entry which is preliminary data.</text>
</comment>
<proteinExistence type="predicted"/>
<dbReference type="EMBL" id="JBBPBN010000021">
    <property type="protein sequence ID" value="KAK9015246.1"/>
    <property type="molecule type" value="Genomic_DNA"/>
</dbReference>
<protein>
    <submittedName>
        <fullName evidence="2">Uncharacterized protein</fullName>
    </submittedName>
</protein>
<evidence type="ECO:0000313" key="2">
    <source>
        <dbReference type="EMBL" id="KAK9015246.1"/>
    </source>
</evidence>
<organism evidence="2 3">
    <name type="scientific">Hibiscus sabdariffa</name>
    <name type="common">roselle</name>
    <dbReference type="NCBI Taxonomy" id="183260"/>
    <lineage>
        <taxon>Eukaryota</taxon>
        <taxon>Viridiplantae</taxon>
        <taxon>Streptophyta</taxon>
        <taxon>Embryophyta</taxon>
        <taxon>Tracheophyta</taxon>
        <taxon>Spermatophyta</taxon>
        <taxon>Magnoliopsida</taxon>
        <taxon>eudicotyledons</taxon>
        <taxon>Gunneridae</taxon>
        <taxon>Pentapetalae</taxon>
        <taxon>rosids</taxon>
        <taxon>malvids</taxon>
        <taxon>Malvales</taxon>
        <taxon>Malvaceae</taxon>
        <taxon>Malvoideae</taxon>
        <taxon>Hibiscus</taxon>
    </lineage>
</organism>
<evidence type="ECO:0000313" key="3">
    <source>
        <dbReference type="Proteomes" id="UP001396334"/>
    </source>
</evidence>
<feature type="compositionally biased region" description="Polar residues" evidence="1">
    <location>
        <begin position="117"/>
        <end position="135"/>
    </location>
</feature>
<keyword evidence="3" id="KW-1185">Reference proteome</keyword>
<evidence type="ECO:0000256" key="1">
    <source>
        <dbReference type="SAM" id="MobiDB-lite"/>
    </source>
</evidence>
<feature type="region of interest" description="Disordered" evidence="1">
    <location>
        <begin position="111"/>
        <end position="135"/>
    </location>
</feature>
<dbReference type="Proteomes" id="UP001396334">
    <property type="component" value="Unassembled WGS sequence"/>
</dbReference>
<gene>
    <name evidence="2" type="ORF">V6N11_006362</name>
</gene>